<feature type="transmembrane region" description="Helical" evidence="1">
    <location>
        <begin position="252"/>
        <end position="269"/>
    </location>
</feature>
<sequence length="355" mass="39529">MAAWDDPKADLPDLTAMRGLLALWVFAYHANLHLLFAGQDNLIGRGYLGVDGFFILSGLVLAHRYPQPARTVSAAARFWWRRFIRLYPTALAMLLLLGVLFLFARLAGVPPHEASRASGREFLLQVFLLNGFGFSQGWAWNYPSWSISTEWAGYLLFPALAIGVGRLGWRGTGWGLVVSAALLLLVSGLSRSGLNLSYQGALPRFLPEFIGGILLARLLRLDRRPWHKPVMIAIGGLLLLAAGLWLRRSTTLGDAAVVYALWCLLWALAAGQRHVLARLPGLIRLGALTYPFYMAYAPVEVVFTRFWQATHSDPARHPYLWLVIVFLANLALAWITALSIERPALRHLAGQRLDR</sequence>
<keyword evidence="1" id="KW-0812">Transmembrane</keyword>
<evidence type="ECO:0000256" key="1">
    <source>
        <dbReference type="SAM" id="Phobius"/>
    </source>
</evidence>
<organism evidence="3 4">
    <name type="scientific">Acidisoma silvae</name>
    <dbReference type="NCBI Taxonomy" id="2802396"/>
    <lineage>
        <taxon>Bacteria</taxon>
        <taxon>Pseudomonadati</taxon>
        <taxon>Pseudomonadota</taxon>
        <taxon>Alphaproteobacteria</taxon>
        <taxon>Acetobacterales</taxon>
        <taxon>Acidocellaceae</taxon>
        <taxon>Acidisoma</taxon>
    </lineage>
</organism>
<reference evidence="3" key="1">
    <citation type="journal article" date="2021" name="Microorganisms">
        <title>Acidisoma silvae sp. nov. and Acidisomacellulosilytica sp. nov., Two Acidophilic Bacteria Isolated from Decaying Wood, Hydrolyzing Cellulose and Producing Poly-3-hydroxybutyrate.</title>
        <authorList>
            <person name="Mieszkin S."/>
            <person name="Pouder E."/>
            <person name="Uroz S."/>
            <person name="Simon-Colin C."/>
            <person name="Alain K."/>
        </authorList>
    </citation>
    <scope>NUCLEOTIDE SEQUENCE</scope>
    <source>
        <strain evidence="3">HW T2.11</strain>
    </source>
</reference>
<dbReference type="Pfam" id="PF01757">
    <property type="entry name" value="Acyl_transf_3"/>
    <property type="match status" value="1"/>
</dbReference>
<feature type="transmembrane region" description="Helical" evidence="1">
    <location>
        <begin position="281"/>
        <end position="299"/>
    </location>
</feature>
<dbReference type="GO" id="GO:0000271">
    <property type="term" value="P:polysaccharide biosynthetic process"/>
    <property type="evidence" value="ECO:0007669"/>
    <property type="project" value="TreeGrafter"/>
</dbReference>
<dbReference type="EMBL" id="JAESVB010000006">
    <property type="protein sequence ID" value="MCB8876513.1"/>
    <property type="molecule type" value="Genomic_DNA"/>
</dbReference>
<evidence type="ECO:0000313" key="3">
    <source>
        <dbReference type="EMBL" id="MCB8876513.1"/>
    </source>
</evidence>
<dbReference type="PANTHER" id="PTHR23028">
    <property type="entry name" value="ACETYLTRANSFERASE"/>
    <property type="match status" value="1"/>
</dbReference>
<evidence type="ECO:0000259" key="2">
    <source>
        <dbReference type="Pfam" id="PF01757"/>
    </source>
</evidence>
<keyword evidence="4" id="KW-1185">Reference proteome</keyword>
<dbReference type="InterPro" id="IPR050879">
    <property type="entry name" value="Acyltransferase_3"/>
</dbReference>
<feature type="domain" description="Acyltransferase 3" evidence="2">
    <location>
        <begin position="13"/>
        <end position="337"/>
    </location>
</feature>
<dbReference type="AlphaFoldDB" id="A0A964E0A9"/>
<dbReference type="GO" id="GO:0016020">
    <property type="term" value="C:membrane"/>
    <property type="evidence" value="ECO:0007669"/>
    <property type="project" value="TreeGrafter"/>
</dbReference>
<proteinExistence type="predicted"/>
<dbReference type="RefSeq" id="WP_227322165.1">
    <property type="nucleotide sequence ID" value="NZ_JAESVB010000006.1"/>
</dbReference>
<keyword evidence="3" id="KW-0808">Transferase</keyword>
<dbReference type="PANTHER" id="PTHR23028:SF53">
    <property type="entry name" value="ACYL_TRANSF_3 DOMAIN-CONTAINING PROTEIN"/>
    <property type="match status" value="1"/>
</dbReference>
<accession>A0A964E0A9</accession>
<feature type="transmembrane region" description="Helical" evidence="1">
    <location>
        <begin position="176"/>
        <end position="194"/>
    </location>
</feature>
<dbReference type="InterPro" id="IPR002656">
    <property type="entry name" value="Acyl_transf_3_dom"/>
</dbReference>
<keyword evidence="3" id="KW-0012">Acyltransferase</keyword>
<gene>
    <name evidence="3" type="ORF">ASILVAE211_15070</name>
</gene>
<feature type="transmembrane region" description="Helical" evidence="1">
    <location>
        <begin position="200"/>
        <end position="218"/>
    </location>
</feature>
<dbReference type="Proteomes" id="UP000708298">
    <property type="component" value="Unassembled WGS sequence"/>
</dbReference>
<feature type="transmembrane region" description="Helical" evidence="1">
    <location>
        <begin position="230"/>
        <end position="246"/>
    </location>
</feature>
<reference evidence="3" key="2">
    <citation type="submission" date="2021-01" db="EMBL/GenBank/DDBJ databases">
        <authorList>
            <person name="Mieszkin S."/>
            <person name="Pouder E."/>
            <person name="Alain K."/>
        </authorList>
    </citation>
    <scope>NUCLEOTIDE SEQUENCE</scope>
    <source>
        <strain evidence="3">HW T2.11</strain>
    </source>
</reference>
<evidence type="ECO:0000313" key="4">
    <source>
        <dbReference type="Proteomes" id="UP000708298"/>
    </source>
</evidence>
<feature type="transmembrane region" description="Helical" evidence="1">
    <location>
        <begin position="16"/>
        <end position="36"/>
    </location>
</feature>
<keyword evidence="1" id="KW-0472">Membrane</keyword>
<protein>
    <submittedName>
        <fullName evidence="3">Acyltransferase</fullName>
    </submittedName>
</protein>
<feature type="transmembrane region" description="Helical" evidence="1">
    <location>
        <begin position="86"/>
        <end position="110"/>
    </location>
</feature>
<name>A0A964E0A9_9PROT</name>
<feature type="transmembrane region" description="Helical" evidence="1">
    <location>
        <begin position="319"/>
        <end position="340"/>
    </location>
</feature>
<dbReference type="GO" id="GO:0016747">
    <property type="term" value="F:acyltransferase activity, transferring groups other than amino-acyl groups"/>
    <property type="evidence" value="ECO:0007669"/>
    <property type="project" value="InterPro"/>
</dbReference>
<keyword evidence="1" id="KW-1133">Transmembrane helix</keyword>
<comment type="caution">
    <text evidence="3">The sequence shown here is derived from an EMBL/GenBank/DDBJ whole genome shotgun (WGS) entry which is preliminary data.</text>
</comment>
<feature type="transmembrane region" description="Helical" evidence="1">
    <location>
        <begin position="151"/>
        <end position="169"/>
    </location>
</feature>